<protein>
    <recommendedName>
        <fullName evidence="1">non-specific serine/threonine protein kinase</fullName>
        <ecNumber evidence="1">2.7.11.1</ecNumber>
    </recommendedName>
</protein>
<dbReference type="Proteomes" id="UP000479710">
    <property type="component" value="Unassembled WGS sequence"/>
</dbReference>
<dbReference type="Pfam" id="PF11721">
    <property type="entry name" value="Malectin"/>
    <property type="match status" value="1"/>
</dbReference>
<evidence type="ECO:0000259" key="11">
    <source>
        <dbReference type="Pfam" id="PF11721"/>
    </source>
</evidence>
<gene>
    <name evidence="12" type="ORF">E2562_003573</name>
</gene>
<feature type="domain" description="Malectin" evidence="11">
    <location>
        <begin position="364"/>
        <end position="484"/>
    </location>
</feature>
<dbReference type="GO" id="GO:0004674">
    <property type="term" value="F:protein serine/threonine kinase activity"/>
    <property type="evidence" value="ECO:0007669"/>
    <property type="project" value="UniProtKB-EC"/>
</dbReference>
<dbReference type="EMBL" id="SPHZ02000008">
    <property type="protein sequence ID" value="KAF0901602.1"/>
    <property type="molecule type" value="Genomic_DNA"/>
</dbReference>
<keyword evidence="6" id="KW-0677">Repeat</keyword>
<dbReference type="Gene3D" id="3.80.10.10">
    <property type="entry name" value="Ribonuclease Inhibitor"/>
    <property type="match status" value="2"/>
</dbReference>
<feature type="signal peptide" evidence="10">
    <location>
        <begin position="1"/>
        <end position="29"/>
    </location>
</feature>
<dbReference type="Gene3D" id="2.60.120.430">
    <property type="entry name" value="Galactose-binding lectin"/>
    <property type="match status" value="1"/>
</dbReference>
<evidence type="ECO:0000256" key="9">
    <source>
        <dbReference type="ARBA" id="ARBA00023180"/>
    </source>
</evidence>
<evidence type="ECO:0000256" key="5">
    <source>
        <dbReference type="ARBA" id="ARBA00022729"/>
    </source>
</evidence>
<dbReference type="PANTHER" id="PTHR48006:SF34">
    <property type="entry name" value="OS08G0203700 PROTEIN"/>
    <property type="match status" value="1"/>
</dbReference>
<evidence type="ECO:0000256" key="1">
    <source>
        <dbReference type="ARBA" id="ARBA00012513"/>
    </source>
</evidence>
<dbReference type="PANTHER" id="PTHR48006">
    <property type="entry name" value="LEUCINE-RICH REPEAT-CONTAINING PROTEIN DDB_G0281931-RELATED"/>
    <property type="match status" value="1"/>
</dbReference>
<keyword evidence="5 10" id="KW-0732">Signal</keyword>
<keyword evidence="4" id="KW-0808">Transferase</keyword>
<comment type="caution">
    <text evidence="12">The sequence shown here is derived from an EMBL/GenBank/DDBJ whole genome shotgun (WGS) entry which is preliminary data.</text>
</comment>
<evidence type="ECO:0000256" key="7">
    <source>
        <dbReference type="ARBA" id="ARBA00022741"/>
    </source>
</evidence>
<dbReference type="InterPro" id="IPR051824">
    <property type="entry name" value="LRR_Rcpt-Like_S/T_Kinase"/>
</dbReference>
<evidence type="ECO:0000256" key="3">
    <source>
        <dbReference type="ARBA" id="ARBA00022614"/>
    </source>
</evidence>
<evidence type="ECO:0000313" key="13">
    <source>
        <dbReference type="Proteomes" id="UP000479710"/>
    </source>
</evidence>
<name>A0A6G1CN68_9ORYZ</name>
<keyword evidence="7" id="KW-0547">Nucleotide-binding</keyword>
<dbReference type="PROSITE" id="PS51450">
    <property type="entry name" value="LRR"/>
    <property type="match status" value="1"/>
</dbReference>
<dbReference type="InterPro" id="IPR032675">
    <property type="entry name" value="LRR_dom_sf"/>
</dbReference>
<keyword evidence="2" id="KW-0597">Phosphoprotein</keyword>
<sequence>MASPPPPPPPPAAPFSLLLLLVSIALAAAQLQQPPPQGDVAALHKVFREWGLSLPADPCRPPFVKLFPKDASIAINCNCSDLTNEGCRVTHLKVTGYRSITRIPEELFSLTELVSLDLSNNNLSGSITPNIANLNKLELWHFNNNQLSGPFPSESSSLRNLQSLWMFDNNIDGPVPEFVANFTNLKDLRIYGMKLRGPISNKFSNLTNLTYLMIGDLGGDNSSVNFTGVWANLSVLSLRNCGLTGEFRSPIWRNLTYLDLRSNNLSGPIEKVFQYNRSLQYLYVGENKFNGSLPPGRPPSLRALDVTYNSLLNGSLPNNFSDGMMNYVGTSIAASGSGQSANISLLKCLGVEQCNQKDLTNLLSFAVNCGDKQYTSPLDPLQTMFNDDSTDLGAAGFHVNTSNNWVVSNVGADPFSISTGIVSTIKNISGTDMPNLYKTARTSTGSLWYYVVGLTSGTYTVQLFFAEIVIESESGRRLFNIDIQV</sequence>
<feature type="chain" id="PRO_5026069458" description="non-specific serine/threonine protein kinase" evidence="10">
    <location>
        <begin position="30"/>
        <end position="485"/>
    </location>
</feature>
<dbReference type="OrthoDB" id="676979at2759"/>
<evidence type="ECO:0000256" key="8">
    <source>
        <dbReference type="ARBA" id="ARBA00022840"/>
    </source>
</evidence>
<evidence type="ECO:0000313" key="12">
    <source>
        <dbReference type="EMBL" id="KAF0901602.1"/>
    </source>
</evidence>
<dbReference type="FunFam" id="3.80.10.10:FF:000383">
    <property type="entry name" value="Leucine-rich repeat receptor protein kinase EMS1"/>
    <property type="match status" value="1"/>
</dbReference>
<reference evidence="12 13" key="1">
    <citation type="submission" date="2019-11" db="EMBL/GenBank/DDBJ databases">
        <title>Whole genome sequence of Oryza granulata.</title>
        <authorList>
            <person name="Li W."/>
        </authorList>
    </citation>
    <scope>NUCLEOTIDE SEQUENCE [LARGE SCALE GENOMIC DNA]</scope>
    <source>
        <strain evidence="13">cv. Menghai</strain>
        <tissue evidence="12">Leaf</tissue>
    </source>
</reference>
<organism evidence="12 13">
    <name type="scientific">Oryza meyeriana var. granulata</name>
    <dbReference type="NCBI Taxonomy" id="110450"/>
    <lineage>
        <taxon>Eukaryota</taxon>
        <taxon>Viridiplantae</taxon>
        <taxon>Streptophyta</taxon>
        <taxon>Embryophyta</taxon>
        <taxon>Tracheophyta</taxon>
        <taxon>Spermatophyta</taxon>
        <taxon>Magnoliopsida</taxon>
        <taxon>Liliopsida</taxon>
        <taxon>Poales</taxon>
        <taxon>Poaceae</taxon>
        <taxon>BOP clade</taxon>
        <taxon>Oryzoideae</taxon>
        <taxon>Oryzeae</taxon>
        <taxon>Oryzinae</taxon>
        <taxon>Oryza</taxon>
        <taxon>Oryza meyeriana</taxon>
    </lineage>
</organism>
<dbReference type="SUPFAM" id="SSF52058">
    <property type="entry name" value="L domain-like"/>
    <property type="match status" value="1"/>
</dbReference>
<dbReference type="InterPro" id="IPR021720">
    <property type="entry name" value="Malectin_dom"/>
</dbReference>
<keyword evidence="9" id="KW-0325">Glycoprotein</keyword>
<evidence type="ECO:0000256" key="10">
    <source>
        <dbReference type="SAM" id="SignalP"/>
    </source>
</evidence>
<keyword evidence="8" id="KW-0067">ATP-binding</keyword>
<dbReference type="InterPro" id="IPR001611">
    <property type="entry name" value="Leu-rich_rpt"/>
</dbReference>
<dbReference type="GO" id="GO:0005524">
    <property type="term" value="F:ATP binding"/>
    <property type="evidence" value="ECO:0007669"/>
    <property type="project" value="UniProtKB-KW"/>
</dbReference>
<keyword evidence="13" id="KW-1185">Reference proteome</keyword>
<evidence type="ECO:0000256" key="6">
    <source>
        <dbReference type="ARBA" id="ARBA00022737"/>
    </source>
</evidence>
<proteinExistence type="predicted"/>
<dbReference type="AlphaFoldDB" id="A0A6G1CN68"/>
<accession>A0A6G1CN68</accession>
<evidence type="ECO:0000256" key="4">
    <source>
        <dbReference type="ARBA" id="ARBA00022679"/>
    </source>
</evidence>
<dbReference type="Pfam" id="PF00560">
    <property type="entry name" value="LRR_1"/>
    <property type="match status" value="2"/>
</dbReference>
<dbReference type="EC" id="2.7.11.1" evidence="1"/>
<evidence type="ECO:0000256" key="2">
    <source>
        <dbReference type="ARBA" id="ARBA00022553"/>
    </source>
</evidence>
<keyword evidence="3" id="KW-0433">Leucine-rich repeat</keyword>